<feature type="chain" id="PRO_5037548312" description="Protein SCO1/2" evidence="4">
    <location>
        <begin position="27"/>
        <end position="196"/>
    </location>
</feature>
<feature type="binding site" evidence="2">
    <location>
        <position position="70"/>
    </location>
    <ligand>
        <name>Cu cation</name>
        <dbReference type="ChEBI" id="CHEBI:23378"/>
    </ligand>
</feature>
<evidence type="ECO:0000256" key="2">
    <source>
        <dbReference type="PIRSR" id="PIRSR603782-1"/>
    </source>
</evidence>
<evidence type="ECO:0000256" key="4">
    <source>
        <dbReference type="SAM" id="SignalP"/>
    </source>
</evidence>
<sequence length="196" mass="20955">MKTFLFLRLTAALALAAALVGAPARAAGTDLPGDSLYRLPVPLTDLRGDAFTLMRLRGAPALISMFYGDCKLACPVAMHGIENLVSTLPPARRERLAIVLVSLDPARDTPTSLRELAREHGMTANWHLAVGKNDSDTRAFAAAIGLRYRTLPDGGINHTTRLVLTDSAGRVIATQENMDTGVDPAMARAVDSATRH</sequence>
<evidence type="ECO:0000313" key="5">
    <source>
        <dbReference type="EMBL" id="GGY19937.1"/>
    </source>
</evidence>
<dbReference type="PANTHER" id="PTHR12151:SF8">
    <property type="entry name" value="THIOREDOXIN DOMAIN-CONTAINING PROTEIN"/>
    <property type="match status" value="1"/>
</dbReference>
<keyword evidence="2" id="KW-0479">Metal-binding</keyword>
<dbReference type="GO" id="GO:0046872">
    <property type="term" value="F:metal ion binding"/>
    <property type="evidence" value="ECO:0007669"/>
    <property type="project" value="UniProtKB-KW"/>
</dbReference>
<gene>
    <name evidence="5" type="ORF">GCM10011289_24270</name>
</gene>
<organism evidence="5 6">
    <name type="scientific">Paludibacterium paludis</name>
    <dbReference type="NCBI Taxonomy" id="1225769"/>
    <lineage>
        <taxon>Bacteria</taxon>
        <taxon>Pseudomonadati</taxon>
        <taxon>Pseudomonadota</taxon>
        <taxon>Betaproteobacteria</taxon>
        <taxon>Neisseriales</taxon>
        <taxon>Chromobacteriaceae</taxon>
        <taxon>Paludibacterium</taxon>
    </lineage>
</organism>
<name>A0A918P5K4_9NEIS</name>
<dbReference type="InterPro" id="IPR036249">
    <property type="entry name" value="Thioredoxin-like_sf"/>
</dbReference>
<dbReference type="Gene3D" id="3.40.30.10">
    <property type="entry name" value="Glutaredoxin"/>
    <property type="match status" value="1"/>
</dbReference>
<dbReference type="Proteomes" id="UP000645257">
    <property type="component" value="Unassembled WGS sequence"/>
</dbReference>
<keyword evidence="2" id="KW-0186">Copper</keyword>
<keyword evidence="6" id="KW-1185">Reference proteome</keyword>
<dbReference type="AlphaFoldDB" id="A0A918P5K4"/>
<dbReference type="Pfam" id="PF02630">
    <property type="entry name" value="SCO1-SenC"/>
    <property type="match status" value="1"/>
</dbReference>
<keyword evidence="3" id="KW-1015">Disulfide bond</keyword>
<feature type="disulfide bond" description="Redox-active" evidence="3">
    <location>
        <begin position="70"/>
        <end position="74"/>
    </location>
</feature>
<evidence type="ECO:0000313" key="6">
    <source>
        <dbReference type="Proteomes" id="UP000645257"/>
    </source>
</evidence>
<feature type="signal peptide" evidence="4">
    <location>
        <begin position="1"/>
        <end position="26"/>
    </location>
</feature>
<dbReference type="InterPro" id="IPR003782">
    <property type="entry name" value="SCO1/SenC"/>
</dbReference>
<comment type="similarity">
    <text evidence="1">Belongs to the SCO1/2 family.</text>
</comment>
<evidence type="ECO:0008006" key="7">
    <source>
        <dbReference type="Google" id="ProtNLM"/>
    </source>
</evidence>
<reference evidence="5" key="2">
    <citation type="submission" date="2020-09" db="EMBL/GenBank/DDBJ databases">
        <authorList>
            <person name="Sun Q."/>
            <person name="Kim S."/>
        </authorList>
    </citation>
    <scope>NUCLEOTIDE SEQUENCE</scope>
    <source>
        <strain evidence="5">KCTC 32182</strain>
    </source>
</reference>
<accession>A0A918P5K4</accession>
<dbReference type="CDD" id="cd02968">
    <property type="entry name" value="SCO"/>
    <property type="match status" value="1"/>
</dbReference>
<protein>
    <recommendedName>
        <fullName evidence="7">Protein SCO1/2</fullName>
    </recommendedName>
</protein>
<dbReference type="PANTHER" id="PTHR12151">
    <property type="entry name" value="ELECTRON TRANSPORT PROTIN SCO1/SENC FAMILY MEMBER"/>
    <property type="match status" value="1"/>
</dbReference>
<keyword evidence="4" id="KW-0732">Signal</keyword>
<evidence type="ECO:0000256" key="3">
    <source>
        <dbReference type="PIRSR" id="PIRSR603782-2"/>
    </source>
</evidence>
<reference evidence="5" key="1">
    <citation type="journal article" date="2014" name="Int. J. Syst. Evol. Microbiol.">
        <title>Complete genome sequence of Corynebacterium casei LMG S-19264T (=DSM 44701T), isolated from a smear-ripened cheese.</title>
        <authorList>
            <consortium name="US DOE Joint Genome Institute (JGI-PGF)"/>
            <person name="Walter F."/>
            <person name="Albersmeier A."/>
            <person name="Kalinowski J."/>
            <person name="Ruckert C."/>
        </authorList>
    </citation>
    <scope>NUCLEOTIDE SEQUENCE</scope>
    <source>
        <strain evidence="5">KCTC 32182</strain>
    </source>
</reference>
<dbReference type="EMBL" id="BMYX01000014">
    <property type="protein sequence ID" value="GGY19937.1"/>
    <property type="molecule type" value="Genomic_DNA"/>
</dbReference>
<feature type="binding site" evidence="2">
    <location>
        <position position="158"/>
    </location>
    <ligand>
        <name>Cu cation</name>
        <dbReference type="ChEBI" id="CHEBI:23378"/>
    </ligand>
</feature>
<comment type="caution">
    <text evidence="5">The sequence shown here is derived from an EMBL/GenBank/DDBJ whole genome shotgun (WGS) entry which is preliminary data.</text>
</comment>
<proteinExistence type="inferred from homology"/>
<feature type="binding site" evidence="2">
    <location>
        <position position="74"/>
    </location>
    <ligand>
        <name>Cu cation</name>
        <dbReference type="ChEBI" id="CHEBI:23378"/>
    </ligand>
</feature>
<evidence type="ECO:0000256" key="1">
    <source>
        <dbReference type="ARBA" id="ARBA00010996"/>
    </source>
</evidence>
<dbReference type="SUPFAM" id="SSF52833">
    <property type="entry name" value="Thioredoxin-like"/>
    <property type="match status" value="1"/>
</dbReference>
<dbReference type="RefSeq" id="WP_189534672.1">
    <property type="nucleotide sequence ID" value="NZ_BMYX01000014.1"/>
</dbReference>